<feature type="domain" description="Plant heme peroxidase family profile" evidence="14">
    <location>
        <begin position="33"/>
        <end position="424"/>
    </location>
</feature>
<dbReference type="PROSITE" id="PS00436">
    <property type="entry name" value="PEROXIDASE_2"/>
    <property type="match status" value="1"/>
</dbReference>
<keyword evidence="13" id="KW-1133">Transmembrane helix</keyword>
<evidence type="ECO:0000313" key="16">
    <source>
        <dbReference type="Proteomes" id="UP001341840"/>
    </source>
</evidence>
<dbReference type="Gene3D" id="1.10.420.10">
    <property type="entry name" value="Peroxidase, domain 2"/>
    <property type="match status" value="1"/>
</dbReference>
<evidence type="ECO:0000256" key="3">
    <source>
        <dbReference type="ARBA" id="ARBA00001970"/>
    </source>
</evidence>
<keyword evidence="13" id="KW-0812">Transmembrane</keyword>
<evidence type="ECO:0000259" key="14">
    <source>
        <dbReference type="PROSITE" id="PS50873"/>
    </source>
</evidence>
<dbReference type="InterPro" id="IPR002016">
    <property type="entry name" value="Haem_peroxidase"/>
</dbReference>
<evidence type="ECO:0000256" key="5">
    <source>
        <dbReference type="ARBA" id="ARBA00006873"/>
    </source>
</evidence>
<evidence type="ECO:0000256" key="13">
    <source>
        <dbReference type="SAM" id="Phobius"/>
    </source>
</evidence>
<dbReference type="EMBL" id="JASCZI010000988">
    <property type="protein sequence ID" value="MED6114007.1"/>
    <property type="molecule type" value="Genomic_DNA"/>
</dbReference>
<keyword evidence="16" id="KW-1185">Reference proteome</keyword>
<dbReference type="EC" id="1.11.1.7" evidence="6"/>
<dbReference type="PRINTS" id="PR00461">
    <property type="entry name" value="PLPEROXIDASE"/>
</dbReference>
<protein>
    <recommendedName>
        <fullName evidence="6">peroxidase</fullName>
        <ecNumber evidence="6">1.11.1.7</ecNumber>
    </recommendedName>
</protein>
<comment type="catalytic activity">
    <reaction evidence="1">
        <text>2 a phenolic donor + H2O2 = 2 a phenolic radical donor + 2 H2O</text>
        <dbReference type="Rhea" id="RHEA:56136"/>
        <dbReference type="ChEBI" id="CHEBI:15377"/>
        <dbReference type="ChEBI" id="CHEBI:16240"/>
        <dbReference type="ChEBI" id="CHEBI:139520"/>
        <dbReference type="ChEBI" id="CHEBI:139521"/>
        <dbReference type="EC" id="1.11.1.7"/>
    </reaction>
</comment>
<dbReference type="SUPFAM" id="SSF48113">
    <property type="entry name" value="Heme-dependent peroxidases"/>
    <property type="match status" value="2"/>
</dbReference>
<proteinExistence type="inferred from homology"/>
<dbReference type="PROSITE" id="PS00435">
    <property type="entry name" value="PEROXIDASE_1"/>
    <property type="match status" value="1"/>
</dbReference>
<keyword evidence="8" id="KW-0349">Heme</keyword>
<dbReference type="InterPro" id="IPR033905">
    <property type="entry name" value="Secretory_peroxidase"/>
</dbReference>
<evidence type="ECO:0000256" key="10">
    <source>
        <dbReference type="ARBA" id="ARBA00023002"/>
    </source>
</evidence>
<dbReference type="Gene3D" id="1.10.520.10">
    <property type="match status" value="2"/>
</dbReference>
<gene>
    <name evidence="15" type="ORF">PIB30_076081</name>
</gene>
<name>A0ABU6QQA6_9FABA</name>
<dbReference type="PANTHER" id="PTHR31388:SF157">
    <property type="entry name" value="PEROXIDASE"/>
    <property type="match status" value="1"/>
</dbReference>
<keyword evidence="7" id="KW-0575">Peroxidase</keyword>
<dbReference type="InterPro" id="IPR019794">
    <property type="entry name" value="Peroxidases_AS"/>
</dbReference>
<keyword evidence="10" id="KW-0560">Oxidoreductase</keyword>
<dbReference type="Pfam" id="PF00141">
    <property type="entry name" value="peroxidase"/>
    <property type="match status" value="1"/>
</dbReference>
<reference evidence="15 16" key="1">
    <citation type="journal article" date="2023" name="Plants (Basel)">
        <title>Bridging the Gap: Combining Genomics and Transcriptomics Approaches to Understand Stylosanthes scabra, an Orphan Legume from the Brazilian Caatinga.</title>
        <authorList>
            <person name="Ferreira-Neto J.R.C."/>
            <person name="da Silva M.D."/>
            <person name="Binneck E."/>
            <person name="de Melo N.F."/>
            <person name="da Silva R.H."/>
            <person name="de Melo A.L.T.M."/>
            <person name="Pandolfi V."/>
            <person name="Bustamante F.O."/>
            <person name="Brasileiro-Vidal A.C."/>
            <person name="Benko-Iseppon A.M."/>
        </authorList>
    </citation>
    <scope>NUCLEOTIDE SEQUENCE [LARGE SCALE GENOMIC DNA]</scope>
    <source>
        <tissue evidence="15">Leaves</tissue>
    </source>
</reference>
<comment type="similarity">
    <text evidence="5">Belongs to the peroxidase family. Ascorbate peroxidase subfamily.</text>
</comment>
<comment type="cofactor">
    <cofactor evidence="2">
        <name>Ca(2+)</name>
        <dbReference type="ChEBI" id="CHEBI:29108"/>
    </cofactor>
</comment>
<keyword evidence="13" id="KW-0472">Membrane</keyword>
<dbReference type="Proteomes" id="UP001341840">
    <property type="component" value="Unassembled WGS sequence"/>
</dbReference>
<evidence type="ECO:0000256" key="8">
    <source>
        <dbReference type="ARBA" id="ARBA00022617"/>
    </source>
</evidence>
<comment type="cofactor">
    <cofactor evidence="3">
        <name>heme b</name>
        <dbReference type="ChEBI" id="CHEBI:60344"/>
    </cofactor>
</comment>
<dbReference type="InterPro" id="IPR019793">
    <property type="entry name" value="Peroxidases_heam-ligand_BS"/>
</dbReference>
<sequence>MAPPLHLHDHQHFLVIIIMLTLSKSFFIPSHGILVPDYYEKVCPEALPIITSVVEKSIIRETRIGASLLRLHFHDCFVNFDEEYDVNKDLYAESYLDDEEWDGNDYTSEEKSDIEVKDKGECFASDSKKGKFKNVLGKRFDNEGKETQQYASAQAKAKSQLQAKQTKRGCDGSVLLDDTALLKGEKTAGPNFNSLRGFEVVDEIKEAVDNACHGSLVSCADILAIAARDSIAILGGKQYWYQVLLGRRDARTASLDDANKSLPPPFSNFSMLLQFFQPHGLDLKDLVALSGGHTVGFAKCSSFKDRIYNDTNIDPYFATTLRNSCPRIISNNGDNNNLLAPLDSTPGIGDANYYTALLNKRGLLHSDQELYKGDGGESDELVKLYSSNPYAFAKDFGYSMVKMGNIKPLTGYEGEIRFNCRKVN</sequence>
<keyword evidence="11" id="KW-0408">Iron</keyword>
<dbReference type="PANTHER" id="PTHR31388">
    <property type="entry name" value="PEROXIDASE 72-RELATED"/>
    <property type="match status" value="1"/>
</dbReference>
<accession>A0ABU6QQA6</accession>
<evidence type="ECO:0000256" key="9">
    <source>
        <dbReference type="ARBA" id="ARBA00022723"/>
    </source>
</evidence>
<keyword evidence="12" id="KW-1015">Disulfide bond</keyword>
<keyword evidence="9" id="KW-0479">Metal-binding</keyword>
<comment type="caution">
    <text evidence="15">The sequence shown here is derived from an EMBL/GenBank/DDBJ whole genome shotgun (WGS) entry which is preliminary data.</text>
</comment>
<evidence type="ECO:0000256" key="11">
    <source>
        <dbReference type="ARBA" id="ARBA00023004"/>
    </source>
</evidence>
<evidence type="ECO:0000256" key="4">
    <source>
        <dbReference type="ARBA" id="ARBA00002322"/>
    </source>
</evidence>
<evidence type="ECO:0000313" key="15">
    <source>
        <dbReference type="EMBL" id="MED6114007.1"/>
    </source>
</evidence>
<dbReference type="InterPro" id="IPR000823">
    <property type="entry name" value="Peroxidase_pln"/>
</dbReference>
<evidence type="ECO:0000256" key="12">
    <source>
        <dbReference type="ARBA" id="ARBA00023157"/>
    </source>
</evidence>
<dbReference type="PROSITE" id="PS50873">
    <property type="entry name" value="PEROXIDASE_4"/>
    <property type="match status" value="1"/>
</dbReference>
<comment type="function">
    <text evidence="4">Removal of H(2)O(2), oxidation of toxic reductants, biosynthesis and degradation of lignin, suberization, auxin catabolism, response to environmental stresses such as wounding, pathogen attack and oxidative stress. These functions might be dependent on each isozyme/isoform in each plant tissue.</text>
</comment>
<feature type="transmembrane region" description="Helical" evidence="13">
    <location>
        <begin position="12"/>
        <end position="34"/>
    </location>
</feature>
<dbReference type="InterPro" id="IPR010255">
    <property type="entry name" value="Haem_peroxidase_sf"/>
</dbReference>
<evidence type="ECO:0000256" key="6">
    <source>
        <dbReference type="ARBA" id="ARBA00012313"/>
    </source>
</evidence>
<evidence type="ECO:0000256" key="1">
    <source>
        <dbReference type="ARBA" id="ARBA00000189"/>
    </source>
</evidence>
<evidence type="ECO:0000256" key="7">
    <source>
        <dbReference type="ARBA" id="ARBA00022559"/>
    </source>
</evidence>
<dbReference type="CDD" id="cd00693">
    <property type="entry name" value="secretory_peroxidase"/>
    <property type="match status" value="1"/>
</dbReference>
<evidence type="ECO:0000256" key="2">
    <source>
        <dbReference type="ARBA" id="ARBA00001913"/>
    </source>
</evidence>
<organism evidence="15 16">
    <name type="scientific">Stylosanthes scabra</name>
    <dbReference type="NCBI Taxonomy" id="79078"/>
    <lineage>
        <taxon>Eukaryota</taxon>
        <taxon>Viridiplantae</taxon>
        <taxon>Streptophyta</taxon>
        <taxon>Embryophyta</taxon>
        <taxon>Tracheophyta</taxon>
        <taxon>Spermatophyta</taxon>
        <taxon>Magnoliopsida</taxon>
        <taxon>eudicotyledons</taxon>
        <taxon>Gunneridae</taxon>
        <taxon>Pentapetalae</taxon>
        <taxon>rosids</taxon>
        <taxon>fabids</taxon>
        <taxon>Fabales</taxon>
        <taxon>Fabaceae</taxon>
        <taxon>Papilionoideae</taxon>
        <taxon>50 kb inversion clade</taxon>
        <taxon>dalbergioids sensu lato</taxon>
        <taxon>Dalbergieae</taxon>
        <taxon>Pterocarpus clade</taxon>
        <taxon>Stylosanthes</taxon>
    </lineage>
</organism>